<name>A0AAW9CSI9_BURTH</name>
<sequence length="42" mass="4682">MDAARSRKRSPSRGAEKRCAMRVALVSPLYPTITVSYLDLSQ</sequence>
<evidence type="ECO:0000313" key="1">
    <source>
        <dbReference type="EMBL" id="MDW9250736.1"/>
    </source>
</evidence>
<protein>
    <submittedName>
        <fullName evidence="1">Uncharacterized protein</fullName>
    </submittedName>
</protein>
<proteinExistence type="predicted"/>
<dbReference type="AlphaFoldDB" id="A0AAW9CSI9"/>
<dbReference type="EMBL" id="QXCT01000001">
    <property type="protein sequence ID" value="MDW9250736.1"/>
    <property type="molecule type" value="Genomic_DNA"/>
</dbReference>
<accession>A0AAW9CSI9</accession>
<reference evidence="1" key="1">
    <citation type="submission" date="2018-08" db="EMBL/GenBank/DDBJ databases">
        <title>Identification of Burkholderia cepacia strains that express a Burkholderia pseudomallei-like capsular polysaccharide.</title>
        <authorList>
            <person name="Burtnick M.N."/>
            <person name="Vongsouvath M."/>
            <person name="Newton P."/>
            <person name="Wuthiekanun V."/>
            <person name="Limmathurotsakul D."/>
            <person name="Brett P.J."/>
            <person name="Chantratita N."/>
            <person name="Dance D.A."/>
        </authorList>
    </citation>
    <scope>NUCLEOTIDE SEQUENCE</scope>
    <source>
        <strain evidence="1">SBXCC001</strain>
    </source>
</reference>
<organism evidence="1 2">
    <name type="scientific">Burkholderia thailandensis</name>
    <dbReference type="NCBI Taxonomy" id="57975"/>
    <lineage>
        <taxon>Bacteria</taxon>
        <taxon>Pseudomonadati</taxon>
        <taxon>Pseudomonadota</taxon>
        <taxon>Betaproteobacteria</taxon>
        <taxon>Burkholderiales</taxon>
        <taxon>Burkholderiaceae</taxon>
        <taxon>Burkholderia</taxon>
        <taxon>pseudomallei group</taxon>
    </lineage>
</organism>
<comment type="caution">
    <text evidence="1">The sequence shown here is derived from an EMBL/GenBank/DDBJ whole genome shotgun (WGS) entry which is preliminary data.</text>
</comment>
<evidence type="ECO:0000313" key="2">
    <source>
        <dbReference type="Proteomes" id="UP001272137"/>
    </source>
</evidence>
<gene>
    <name evidence="1" type="ORF">C7S16_6201</name>
</gene>
<dbReference type="Proteomes" id="UP001272137">
    <property type="component" value="Unassembled WGS sequence"/>
</dbReference>